<reference evidence="2 3" key="1">
    <citation type="journal article" date="2015" name="Nature">
        <title>rRNA introns, odd ribosomes, and small enigmatic genomes across a large radiation of phyla.</title>
        <authorList>
            <person name="Brown C.T."/>
            <person name="Hug L.A."/>
            <person name="Thomas B.C."/>
            <person name="Sharon I."/>
            <person name="Castelle C.J."/>
            <person name="Singh A."/>
            <person name="Wilkins M.J."/>
            <person name="Williams K.H."/>
            <person name="Banfield J.F."/>
        </authorList>
    </citation>
    <scope>NUCLEOTIDE SEQUENCE [LARGE SCALE GENOMIC DNA]</scope>
</reference>
<dbReference type="Proteomes" id="UP000033854">
    <property type="component" value="Unassembled WGS sequence"/>
</dbReference>
<organism evidence="2 3">
    <name type="scientific">Candidatus Collierbacteria bacterium GW2011_GWA2_42_17</name>
    <dbReference type="NCBI Taxonomy" id="1618378"/>
    <lineage>
        <taxon>Bacteria</taxon>
        <taxon>Candidatus Collieribacteriota</taxon>
    </lineage>
</organism>
<dbReference type="AlphaFoldDB" id="A0A0G1C1H9"/>
<name>A0A0G1C1H9_9BACT</name>
<protein>
    <submittedName>
        <fullName evidence="2">Uncharacterized protein</fullName>
    </submittedName>
</protein>
<feature type="transmembrane region" description="Helical" evidence="1">
    <location>
        <begin position="7"/>
        <end position="26"/>
    </location>
</feature>
<keyword evidence="1" id="KW-1133">Transmembrane helix</keyword>
<evidence type="ECO:0000313" key="3">
    <source>
        <dbReference type="Proteomes" id="UP000033854"/>
    </source>
</evidence>
<keyword evidence="1" id="KW-0812">Transmembrane</keyword>
<accession>A0A0G1C1H9</accession>
<comment type="caution">
    <text evidence="2">The sequence shown here is derived from an EMBL/GenBank/DDBJ whole genome shotgun (WGS) entry which is preliminary data.</text>
</comment>
<evidence type="ECO:0000256" key="1">
    <source>
        <dbReference type="SAM" id="Phobius"/>
    </source>
</evidence>
<feature type="transmembrane region" description="Helical" evidence="1">
    <location>
        <begin position="81"/>
        <end position="100"/>
    </location>
</feature>
<gene>
    <name evidence="2" type="ORF">UV06_C0001G0227</name>
</gene>
<keyword evidence="1" id="KW-0472">Membrane</keyword>
<proteinExistence type="predicted"/>
<evidence type="ECO:0000313" key="2">
    <source>
        <dbReference type="EMBL" id="KKS43493.1"/>
    </source>
</evidence>
<feature type="transmembrane region" description="Helical" evidence="1">
    <location>
        <begin position="38"/>
        <end position="60"/>
    </location>
</feature>
<sequence>MSKNPVVNALSASVYIILVVSVMTFVTQPLKNKPDTFFAPITILFVLTLSVAVMAFLFFYQPLQLFIGGKKKEAVNLFVKTVGVFAAITVIVLILLFSGLI</sequence>
<dbReference type="EMBL" id="LCDA01000001">
    <property type="protein sequence ID" value="KKS43493.1"/>
    <property type="molecule type" value="Genomic_DNA"/>
</dbReference>